<organism evidence="1 2">
    <name type="scientific">Hyalomma asiaticum</name>
    <name type="common">Tick</name>
    <dbReference type="NCBI Taxonomy" id="266040"/>
    <lineage>
        <taxon>Eukaryota</taxon>
        <taxon>Metazoa</taxon>
        <taxon>Ecdysozoa</taxon>
        <taxon>Arthropoda</taxon>
        <taxon>Chelicerata</taxon>
        <taxon>Arachnida</taxon>
        <taxon>Acari</taxon>
        <taxon>Parasitiformes</taxon>
        <taxon>Ixodida</taxon>
        <taxon>Ixodoidea</taxon>
        <taxon>Ixodidae</taxon>
        <taxon>Hyalomminae</taxon>
        <taxon>Hyalomma</taxon>
    </lineage>
</organism>
<dbReference type="EMBL" id="CM023481">
    <property type="protein sequence ID" value="KAH6946806.1"/>
    <property type="molecule type" value="Genomic_DNA"/>
</dbReference>
<proteinExistence type="predicted"/>
<keyword evidence="2" id="KW-1185">Reference proteome</keyword>
<dbReference type="Proteomes" id="UP000821845">
    <property type="component" value="Chromosome 1"/>
</dbReference>
<evidence type="ECO:0000313" key="1">
    <source>
        <dbReference type="EMBL" id="KAH6946806.1"/>
    </source>
</evidence>
<protein>
    <submittedName>
        <fullName evidence="1">Uncharacterized protein</fullName>
    </submittedName>
</protein>
<sequence length="121" mass="13471">MQKHTESTATATLSTLSTHPVADLEERIEFKMHKARAEDKAELRKEFQTELAQAVDSIGKSGASAVQAAVQALRLEISHMVNDLNERISVLEKDKEQGRKKPKYPIREAQVKDTLGSKDGE</sequence>
<reference evidence="1" key="1">
    <citation type="submission" date="2020-05" db="EMBL/GenBank/DDBJ databases">
        <title>Large-scale comparative analyses of tick genomes elucidate their genetic diversity and vector capacities.</title>
        <authorList>
            <person name="Jia N."/>
            <person name="Wang J."/>
            <person name="Shi W."/>
            <person name="Du L."/>
            <person name="Sun Y."/>
            <person name="Zhan W."/>
            <person name="Jiang J."/>
            <person name="Wang Q."/>
            <person name="Zhang B."/>
            <person name="Ji P."/>
            <person name="Sakyi L.B."/>
            <person name="Cui X."/>
            <person name="Yuan T."/>
            <person name="Jiang B."/>
            <person name="Yang W."/>
            <person name="Lam T.T.-Y."/>
            <person name="Chang Q."/>
            <person name="Ding S."/>
            <person name="Wang X."/>
            <person name="Zhu J."/>
            <person name="Ruan X."/>
            <person name="Zhao L."/>
            <person name="Wei J."/>
            <person name="Que T."/>
            <person name="Du C."/>
            <person name="Cheng J."/>
            <person name="Dai P."/>
            <person name="Han X."/>
            <person name="Huang E."/>
            <person name="Gao Y."/>
            <person name="Liu J."/>
            <person name="Shao H."/>
            <person name="Ye R."/>
            <person name="Li L."/>
            <person name="Wei W."/>
            <person name="Wang X."/>
            <person name="Wang C."/>
            <person name="Yang T."/>
            <person name="Huo Q."/>
            <person name="Li W."/>
            <person name="Guo W."/>
            <person name="Chen H."/>
            <person name="Zhou L."/>
            <person name="Ni X."/>
            <person name="Tian J."/>
            <person name="Zhou Y."/>
            <person name="Sheng Y."/>
            <person name="Liu T."/>
            <person name="Pan Y."/>
            <person name="Xia L."/>
            <person name="Li J."/>
            <person name="Zhao F."/>
            <person name="Cao W."/>
        </authorList>
    </citation>
    <scope>NUCLEOTIDE SEQUENCE</scope>
    <source>
        <strain evidence="1">Hyas-2018</strain>
    </source>
</reference>
<name>A0ACB7TL34_HYAAI</name>
<comment type="caution">
    <text evidence="1">The sequence shown here is derived from an EMBL/GenBank/DDBJ whole genome shotgun (WGS) entry which is preliminary data.</text>
</comment>
<evidence type="ECO:0000313" key="2">
    <source>
        <dbReference type="Proteomes" id="UP000821845"/>
    </source>
</evidence>
<gene>
    <name evidence="1" type="ORF">HPB50_015372</name>
</gene>
<accession>A0ACB7TL34</accession>